<organism evidence="1 2">
    <name type="scientific">Lentinus tigrinus ALCF2SS1-6</name>
    <dbReference type="NCBI Taxonomy" id="1328759"/>
    <lineage>
        <taxon>Eukaryota</taxon>
        <taxon>Fungi</taxon>
        <taxon>Dikarya</taxon>
        <taxon>Basidiomycota</taxon>
        <taxon>Agaricomycotina</taxon>
        <taxon>Agaricomycetes</taxon>
        <taxon>Polyporales</taxon>
        <taxon>Polyporaceae</taxon>
        <taxon>Lentinus</taxon>
    </lineage>
</organism>
<feature type="non-terminal residue" evidence="1">
    <location>
        <position position="301"/>
    </location>
</feature>
<sequence>MWLKSYLDFSADRPMWAYLADDLIASHVPKACRPSQPELRLNTFLQNWNPKVRNLPNELKGMVNVAKKYGLRLEGLAFSRNIMRSVPMWDHPHARRKELSRLCYQSKVTTCLRSNHRARTVGDFERLASTLDEPGHRPSAECECAGCMSLENNDVCEHPHECCTRARQMIATLPGKWNPTVRQPEDYEEATMGEIQAQLAESSFAPFDRRVTTYGDLGQAFRIFTGADPVSNTGISMEIDEDGSRLEVATDGSCTHNGEANARAGAGVFISDDNILNCSVRVPAYIDQSNQTGEAIATLTA</sequence>
<dbReference type="AlphaFoldDB" id="A0A5C2S402"/>
<accession>A0A5C2S402</accession>
<dbReference type="OrthoDB" id="2755170at2759"/>
<dbReference type="EMBL" id="ML122276">
    <property type="protein sequence ID" value="RPD58237.1"/>
    <property type="molecule type" value="Genomic_DNA"/>
</dbReference>
<evidence type="ECO:0000313" key="1">
    <source>
        <dbReference type="EMBL" id="RPD58237.1"/>
    </source>
</evidence>
<dbReference type="Gene3D" id="3.30.420.10">
    <property type="entry name" value="Ribonuclease H-like superfamily/Ribonuclease H"/>
    <property type="match status" value="1"/>
</dbReference>
<dbReference type="STRING" id="1328759.A0A5C2S402"/>
<evidence type="ECO:0000313" key="2">
    <source>
        <dbReference type="Proteomes" id="UP000313359"/>
    </source>
</evidence>
<name>A0A5C2S402_9APHY</name>
<proteinExistence type="predicted"/>
<evidence type="ECO:0008006" key="3">
    <source>
        <dbReference type="Google" id="ProtNLM"/>
    </source>
</evidence>
<dbReference type="Proteomes" id="UP000313359">
    <property type="component" value="Unassembled WGS sequence"/>
</dbReference>
<gene>
    <name evidence="1" type="ORF">L227DRAFT_488427</name>
</gene>
<dbReference type="GO" id="GO:0003676">
    <property type="term" value="F:nucleic acid binding"/>
    <property type="evidence" value="ECO:0007669"/>
    <property type="project" value="InterPro"/>
</dbReference>
<keyword evidence="2" id="KW-1185">Reference proteome</keyword>
<dbReference type="InterPro" id="IPR036397">
    <property type="entry name" value="RNaseH_sf"/>
</dbReference>
<protein>
    <recommendedName>
        <fullName evidence="3">RNase H type-1 domain-containing protein</fullName>
    </recommendedName>
</protein>
<reference evidence="1" key="1">
    <citation type="journal article" date="2018" name="Genome Biol. Evol.">
        <title>Genomics and development of Lentinus tigrinus, a white-rot wood-decaying mushroom with dimorphic fruiting bodies.</title>
        <authorList>
            <person name="Wu B."/>
            <person name="Xu Z."/>
            <person name="Knudson A."/>
            <person name="Carlson A."/>
            <person name="Chen N."/>
            <person name="Kovaka S."/>
            <person name="LaButti K."/>
            <person name="Lipzen A."/>
            <person name="Pennachio C."/>
            <person name="Riley R."/>
            <person name="Schakwitz W."/>
            <person name="Umezawa K."/>
            <person name="Ohm R.A."/>
            <person name="Grigoriev I.V."/>
            <person name="Nagy L.G."/>
            <person name="Gibbons J."/>
            <person name="Hibbett D."/>
        </authorList>
    </citation>
    <scope>NUCLEOTIDE SEQUENCE [LARGE SCALE GENOMIC DNA]</scope>
    <source>
        <strain evidence="1">ALCF2SS1-6</strain>
    </source>
</reference>